<dbReference type="PANTHER" id="PTHR20855">
    <property type="entry name" value="ADIPOR/PROGESTIN RECEPTOR-RELATED"/>
    <property type="match status" value="1"/>
</dbReference>
<dbReference type="PANTHER" id="PTHR20855:SF105">
    <property type="entry name" value="HAEMOLYSIN-III RELATED FAMILY PROTEIN, EXPRESSED"/>
    <property type="match status" value="1"/>
</dbReference>
<keyword evidence="5" id="KW-0479">Metal-binding</keyword>
<keyword evidence="4 6" id="KW-0472">Membrane</keyword>
<comment type="caution">
    <text evidence="7">The sequence shown here is derived from an EMBL/GenBank/DDBJ whole genome shotgun (WGS) entry which is preliminary data.</text>
</comment>
<feature type="binding site" evidence="5">
    <location>
        <position position="304"/>
    </location>
    <ligand>
        <name>Zn(2+)</name>
        <dbReference type="ChEBI" id="CHEBI:29105"/>
    </ligand>
</feature>
<dbReference type="GO" id="GO:0038023">
    <property type="term" value="F:signaling receptor activity"/>
    <property type="evidence" value="ECO:0007669"/>
    <property type="project" value="TreeGrafter"/>
</dbReference>
<dbReference type="InterPro" id="IPR004254">
    <property type="entry name" value="AdipoR/HlyIII-related"/>
</dbReference>
<accession>A0A199V438</accession>
<dbReference type="EMBL" id="LSRQ01003332">
    <property type="protein sequence ID" value="OAY71829.1"/>
    <property type="molecule type" value="Genomic_DNA"/>
</dbReference>
<evidence type="ECO:0000256" key="4">
    <source>
        <dbReference type="ARBA" id="ARBA00023136"/>
    </source>
</evidence>
<evidence type="ECO:0000256" key="5">
    <source>
        <dbReference type="PIRSR" id="PIRSR604254-1"/>
    </source>
</evidence>
<feature type="binding site" evidence="5">
    <location>
        <position position="155"/>
    </location>
    <ligand>
        <name>Zn(2+)</name>
        <dbReference type="ChEBI" id="CHEBI:29105"/>
    </ligand>
</feature>
<evidence type="ECO:0000256" key="3">
    <source>
        <dbReference type="ARBA" id="ARBA00022989"/>
    </source>
</evidence>
<feature type="transmembrane region" description="Helical" evidence="6">
    <location>
        <begin position="171"/>
        <end position="189"/>
    </location>
</feature>
<keyword evidence="3 6" id="KW-1133">Transmembrane helix</keyword>
<sequence>MKKKKKSSCHEHKCELIGYDALPDFLKHNEFILDYYRSEWPLKEAFLSIFSIHNETLNVWTHLIGFFLFLSLAILTATMVPTSASTPNPQQLITNVSNSTFTRHNYNGLTTITVLPTAADAADAMKTTTNASARWPFYAYMGGAMFCLLMSSACHLLSCHSARACYVLLRLDYAGIAALIVTSFYPLVYYSFACDPLARSVYVGLITAVGAAVVVVSLTPAFERPHFRQARAALFACMGLSGLVPILHKVAVYGDRPEAMAATAYEMGMGACYAIGVALYAARVPERWMPGMFDIAGHSHQLFHVLVIAGAYCHYLAGLVYLRWRDVDGCLL</sequence>
<dbReference type="GO" id="GO:0009725">
    <property type="term" value="P:response to hormone"/>
    <property type="evidence" value="ECO:0007669"/>
    <property type="project" value="UniProtKB-ARBA"/>
</dbReference>
<organism evidence="7 8">
    <name type="scientific">Ananas comosus</name>
    <name type="common">Pineapple</name>
    <name type="synonym">Ananas ananas</name>
    <dbReference type="NCBI Taxonomy" id="4615"/>
    <lineage>
        <taxon>Eukaryota</taxon>
        <taxon>Viridiplantae</taxon>
        <taxon>Streptophyta</taxon>
        <taxon>Embryophyta</taxon>
        <taxon>Tracheophyta</taxon>
        <taxon>Spermatophyta</taxon>
        <taxon>Magnoliopsida</taxon>
        <taxon>Liliopsida</taxon>
        <taxon>Poales</taxon>
        <taxon>Bromeliaceae</taxon>
        <taxon>Bromelioideae</taxon>
        <taxon>Ananas</taxon>
    </lineage>
</organism>
<reference evidence="7 8" key="1">
    <citation type="journal article" date="2016" name="DNA Res.">
        <title>The draft genome of MD-2 pineapple using hybrid error correction of long reads.</title>
        <authorList>
            <person name="Redwan R.M."/>
            <person name="Saidin A."/>
            <person name="Kumar S.V."/>
        </authorList>
    </citation>
    <scope>NUCLEOTIDE SEQUENCE [LARGE SCALE GENOMIC DNA]</scope>
    <source>
        <strain evidence="8">cv. MD2</strain>
        <tissue evidence="7">Leaf</tissue>
    </source>
</reference>
<feature type="transmembrane region" description="Helical" evidence="6">
    <location>
        <begin position="233"/>
        <end position="253"/>
    </location>
</feature>
<dbReference type="Pfam" id="PF03006">
    <property type="entry name" value="HlyIII"/>
    <property type="match status" value="1"/>
</dbReference>
<keyword evidence="2 6" id="KW-0812">Transmembrane</keyword>
<protein>
    <submittedName>
        <fullName evidence="7">Heptahelical transmembrane protein 4</fullName>
    </submittedName>
</protein>
<comment type="subcellular location">
    <subcellularLocation>
        <location evidence="1">Membrane</location>
        <topology evidence="1">Multi-pass membrane protein</topology>
    </subcellularLocation>
</comment>
<gene>
    <name evidence="7" type="ORF">ACMD2_05031</name>
</gene>
<keyword evidence="5" id="KW-0862">Zinc</keyword>
<dbReference type="Proteomes" id="UP000092600">
    <property type="component" value="Unassembled WGS sequence"/>
</dbReference>
<feature type="transmembrane region" description="Helical" evidence="6">
    <location>
        <begin position="137"/>
        <end position="159"/>
    </location>
</feature>
<proteinExistence type="predicted"/>
<dbReference type="GO" id="GO:0016020">
    <property type="term" value="C:membrane"/>
    <property type="evidence" value="ECO:0007669"/>
    <property type="project" value="UniProtKB-SubCell"/>
</dbReference>
<evidence type="ECO:0000313" key="7">
    <source>
        <dbReference type="EMBL" id="OAY71829.1"/>
    </source>
</evidence>
<name>A0A199V438_ANACO</name>
<evidence type="ECO:0000313" key="8">
    <source>
        <dbReference type="Proteomes" id="UP000092600"/>
    </source>
</evidence>
<dbReference type="GO" id="GO:0046872">
    <property type="term" value="F:metal ion binding"/>
    <property type="evidence" value="ECO:0007669"/>
    <property type="project" value="UniProtKB-KW"/>
</dbReference>
<feature type="transmembrane region" description="Helical" evidence="6">
    <location>
        <begin position="302"/>
        <end position="324"/>
    </location>
</feature>
<feature type="transmembrane region" description="Helical" evidence="6">
    <location>
        <begin position="59"/>
        <end position="80"/>
    </location>
</feature>
<evidence type="ECO:0000256" key="6">
    <source>
        <dbReference type="SAM" id="Phobius"/>
    </source>
</evidence>
<feature type="binding site" evidence="5">
    <location>
        <position position="300"/>
    </location>
    <ligand>
        <name>Zn(2+)</name>
        <dbReference type="ChEBI" id="CHEBI:29105"/>
    </ligand>
</feature>
<evidence type="ECO:0000256" key="2">
    <source>
        <dbReference type="ARBA" id="ARBA00022692"/>
    </source>
</evidence>
<dbReference type="GO" id="GO:0009744">
    <property type="term" value="P:response to sucrose"/>
    <property type="evidence" value="ECO:0007669"/>
    <property type="project" value="UniProtKB-ARBA"/>
</dbReference>
<dbReference type="AlphaFoldDB" id="A0A199V438"/>
<dbReference type="STRING" id="4615.A0A199V438"/>
<feature type="transmembrane region" description="Helical" evidence="6">
    <location>
        <begin position="201"/>
        <end position="221"/>
    </location>
</feature>
<feature type="transmembrane region" description="Helical" evidence="6">
    <location>
        <begin position="259"/>
        <end position="281"/>
    </location>
</feature>
<evidence type="ECO:0000256" key="1">
    <source>
        <dbReference type="ARBA" id="ARBA00004141"/>
    </source>
</evidence>